<proteinExistence type="predicted"/>
<keyword evidence="2" id="KW-1185">Reference proteome</keyword>
<sequence length="346" mass="39020">MQEFSFPYIEVNQANRKLILTKFPAGLLTDISYASVRGQSDEEGAVQRLLNPRRITNIKNFTLEGGDYPGAIILNWISKDNQLQKINNTIVFKNMPKSAQLIDGQHRLAGIKAAIVERESISTLELPVAIYENLSTNECADIFLSINTEQKTVSRSLVFDLYGLASQPVVIDRAAERARDIAIFLNKTPESPFHEQIKFPGSPTRKGGIALSTVVTTIKPLVEEKGSFEHIGVFELEMQKQIILNFFIAIKQKYDQDWYVKTNAFNYAAGFAGAMEFLQLKILPYCNLKSSFKIDIIDSVININKSNLIHQDEVKGMGGKDAQKKIYQRLVDAFNPEDNTPRRLEI</sequence>
<dbReference type="Pfam" id="PF14072">
    <property type="entry name" value="DndB"/>
    <property type="match status" value="1"/>
</dbReference>
<reference evidence="2" key="1">
    <citation type="submission" date="2020-06" db="EMBL/GenBank/DDBJ databases">
        <title>Nostoc edaphicum CCNP1411 genome.</title>
        <authorList>
            <person name="Fidor A."/>
            <person name="Grabski M."/>
            <person name="Gawor J."/>
            <person name="Gromadka R."/>
            <person name="Wegrzyn G."/>
            <person name="Mazur-Marzec H."/>
        </authorList>
    </citation>
    <scope>NUCLEOTIDE SEQUENCE [LARGE SCALE GENOMIC DNA]</scope>
    <source>
        <strain evidence="2">CCNP1411</strain>
    </source>
</reference>
<dbReference type="EMBL" id="CP054698">
    <property type="protein sequence ID" value="QMS91013.1"/>
    <property type="molecule type" value="Genomic_DNA"/>
</dbReference>
<dbReference type="InterPro" id="IPR017601">
    <property type="entry name" value="DGQHR-contain_dom"/>
</dbReference>
<dbReference type="NCBIfam" id="TIGR03187">
    <property type="entry name" value="DGQHR"/>
    <property type="match status" value="1"/>
</dbReference>
<organism evidence="1 2">
    <name type="scientific">Nostoc edaphicum CCNP1411</name>
    <dbReference type="NCBI Taxonomy" id="1472755"/>
    <lineage>
        <taxon>Bacteria</taxon>
        <taxon>Bacillati</taxon>
        <taxon>Cyanobacteriota</taxon>
        <taxon>Cyanophyceae</taxon>
        <taxon>Nostocales</taxon>
        <taxon>Nostocaceae</taxon>
        <taxon>Nostoc</taxon>
    </lineage>
</organism>
<dbReference type="RefSeq" id="WP_181928696.1">
    <property type="nucleotide sequence ID" value="NZ_CP054698.1"/>
</dbReference>
<gene>
    <name evidence="1" type="ORF">HUN01_26780</name>
</gene>
<evidence type="ECO:0000313" key="2">
    <source>
        <dbReference type="Proteomes" id="UP000514713"/>
    </source>
</evidence>
<dbReference type="KEGG" id="ned:HUN01_26780"/>
<dbReference type="AlphaFoldDB" id="A0A7D7LDW1"/>
<name>A0A7D7LDW1_9NOSO</name>
<dbReference type="CDD" id="cd16413">
    <property type="entry name" value="DGQHR_domain"/>
    <property type="match status" value="1"/>
</dbReference>
<dbReference type="Proteomes" id="UP000514713">
    <property type="component" value="Chromosome"/>
</dbReference>
<dbReference type="InterPro" id="IPR017642">
    <property type="entry name" value="DNA_S_mod_DndB"/>
</dbReference>
<evidence type="ECO:0000313" key="1">
    <source>
        <dbReference type="EMBL" id="QMS91013.1"/>
    </source>
</evidence>
<protein>
    <submittedName>
        <fullName evidence="1">DGQHR domain-containing protein</fullName>
    </submittedName>
</protein>
<accession>A0A7D7LDW1</accession>